<sequence>MCCHSFVLMYLYSVPKNQLFQTCFFGIFCFYICFQPRTIDFPVSIRFFLRSAAFCLIGCPIIDYTFVADILSN</sequence>
<name>A0ABN0BTC0_BACFG</name>
<organism evidence="2 3">
    <name type="scientific">Bacteroides fragilis 3_1_12</name>
    <dbReference type="NCBI Taxonomy" id="457424"/>
    <lineage>
        <taxon>Bacteria</taxon>
        <taxon>Pseudomonadati</taxon>
        <taxon>Bacteroidota</taxon>
        <taxon>Bacteroidia</taxon>
        <taxon>Bacteroidales</taxon>
        <taxon>Bacteroidaceae</taxon>
        <taxon>Bacteroides</taxon>
    </lineage>
</organism>
<evidence type="ECO:0000256" key="1">
    <source>
        <dbReference type="SAM" id="Phobius"/>
    </source>
</evidence>
<reference evidence="2 3" key="1">
    <citation type="submission" date="2008-12" db="EMBL/GenBank/DDBJ databases">
        <title>Annotation of Bacteroides fragilis strain 3_1_12.</title>
        <authorList>
            <consortium name="The Broad Institute Genome Sequencing Platform"/>
            <person name="Ward D."/>
            <person name="Young S.K."/>
            <person name="Kodira C.D."/>
            <person name="Zeng Q."/>
            <person name="Koehrsen M."/>
            <person name="Alvarado L."/>
            <person name="Berlin A."/>
            <person name="Borenstein D."/>
            <person name="Chen Z."/>
            <person name="Engels R."/>
            <person name="Freedman E."/>
            <person name="Gellesch M."/>
            <person name="Goldberg J."/>
            <person name="Griggs A."/>
            <person name="Gujja S."/>
            <person name="Heiman D."/>
            <person name="Hepburn T."/>
            <person name="Howarth C."/>
            <person name="Jen D."/>
            <person name="Larson L."/>
            <person name="Lewis B."/>
            <person name="Mehta T."/>
            <person name="Park D."/>
            <person name="Pearson M."/>
            <person name="Roberts A."/>
            <person name="Saif S."/>
            <person name="Shea T."/>
            <person name="Shenoy N."/>
            <person name="Sisk P."/>
            <person name="Stolte C."/>
            <person name="Sykes S."/>
            <person name="Walk T."/>
            <person name="White J."/>
            <person name="Yandava C."/>
            <person name="Allen-Vercoe E."/>
            <person name="Strauss J."/>
            <person name="Ambrose C."/>
            <person name="Lander E."/>
            <person name="Nusbaum C."/>
            <person name="Galagan J."/>
            <person name="Birren B."/>
        </authorList>
    </citation>
    <scope>NUCLEOTIDE SEQUENCE [LARGE SCALE GENOMIC DNA]</scope>
    <source>
        <strain evidence="2 3">3_1_12</strain>
    </source>
</reference>
<feature type="transmembrane region" description="Helical" evidence="1">
    <location>
        <begin position="47"/>
        <end position="67"/>
    </location>
</feature>
<keyword evidence="1" id="KW-0472">Membrane</keyword>
<feature type="transmembrane region" description="Helical" evidence="1">
    <location>
        <begin position="18"/>
        <end position="35"/>
    </location>
</feature>
<dbReference type="EMBL" id="EQ973226">
    <property type="protein sequence ID" value="EFR56202.1"/>
    <property type="molecule type" value="Genomic_DNA"/>
</dbReference>
<keyword evidence="1" id="KW-0812">Transmembrane</keyword>
<dbReference type="Proteomes" id="UP000005101">
    <property type="component" value="Unassembled WGS sequence"/>
</dbReference>
<keyword evidence="3" id="KW-1185">Reference proteome</keyword>
<protein>
    <recommendedName>
        <fullName evidence="4">Transmembrane protein</fullName>
    </recommendedName>
</protein>
<evidence type="ECO:0000313" key="3">
    <source>
        <dbReference type="Proteomes" id="UP000005101"/>
    </source>
</evidence>
<accession>A0ABN0BTC0</accession>
<gene>
    <name evidence="2" type="ORF">BFAG_04901</name>
</gene>
<keyword evidence="1" id="KW-1133">Transmembrane helix</keyword>
<evidence type="ECO:0008006" key="4">
    <source>
        <dbReference type="Google" id="ProtNLM"/>
    </source>
</evidence>
<evidence type="ECO:0000313" key="2">
    <source>
        <dbReference type="EMBL" id="EFR56202.1"/>
    </source>
</evidence>
<proteinExistence type="predicted"/>